<dbReference type="InterPro" id="IPR000719">
    <property type="entry name" value="Prot_kinase_dom"/>
</dbReference>
<protein>
    <submittedName>
        <fullName evidence="2">AAA family ATPase</fullName>
    </submittedName>
</protein>
<evidence type="ECO:0000313" key="2">
    <source>
        <dbReference type="EMBL" id="WDE03864.1"/>
    </source>
</evidence>
<dbReference type="InterPro" id="IPR041677">
    <property type="entry name" value="DNA2/NAM7_AAA_11"/>
</dbReference>
<name>A0AAE9Z0N1_9GAMM</name>
<dbReference type="Pfam" id="PF08378">
    <property type="entry name" value="NERD"/>
    <property type="match status" value="1"/>
</dbReference>
<evidence type="ECO:0000259" key="1">
    <source>
        <dbReference type="PROSITE" id="PS50011"/>
    </source>
</evidence>
<dbReference type="Gene3D" id="1.10.510.10">
    <property type="entry name" value="Transferase(Phosphotransferase) domain 1"/>
    <property type="match status" value="2"/>
</dbReference>
<dbReference type="InterPro" id="IPR041679">
    <property type="entry name" value="DNA2/NAM7-like_C"/>
</dbReference>
<evidence type="ECO:0000313" key="3">
    <source>
        <dbReference type="Proteomes" id="UP000032352"/>
    </source>
</evidence>
<sequence>MDIEYWDGGLLTHEVDAIEKMEKTFSAEHNQAKNVKLGTFYKEQLDSIKKRFIFPWKGYAGFRFVDKGYEGEFDLVIVTHCNVLIIELKHWNNGKVTSDGDKWFYNGQDRGRSPVSVTRNKKFLLEKKLKAYKNEFSNKGRLPFVHFLVVMTGNARFDELHENQLAHTISLKDFLQLKNEHQFNAKYRPHSGSKVLNQDFHIFDKLFDQKNTTNKHIIINGYKAIDEIFAHPNGVYKEFYSISESPGRDEALLRLWDFNQIQEKKFKTAEGRFEFVSRERDVLRDIKHRNYDLYKYCLTSLTNVQKDDVTAQYPELYELPPGHVRFNEFIGKFGVSLPEVDRIKVVKLLFAKFADLHEIKIAHRDLSDHSIWISPSKEIALSNFISAYYQPLGTVGDYREVLSANNGLTPFGMTVNKQTTPFHIDVYSLAVLAWHLLRGDRISPNSLKDYKSQIEKSTHWYSPILKQALNQNIANGRDLFDRFKQSEPKLVHDLDFDVTALEQFKHDINLTRQYPEDSFLLEKSDKEVYFSNGLIIKAWLNVNPINNNHELGNKTLHFLEQIAKIKSLSPPYLPHIHEFGIASKSHCLFLVTDAVDGKKWRELTPGINQLSLIEKLISAVQHLHGAQISHGDLHPDNVMVDTINERVWLIDIPDFTSENEESKNHRYSPENIDACSPTERDNFAVIRMSAELLGLDWGEESVEYPSIKKAIDIELEDLEYGFKSLDRFKEVIKAPNEKDTFDFVEITIRGEFEDLEIYPDNGKLYLDILKDNKNPNDLKIVFKGIGGHVSLIYTPFQEQFTFGLQPLRRSTVSRRDIDVAKLELPFGLRIKSGQYPNLNELNRRLRGNEELNRAIDLVLAPSVEELNEDLSQLTEPDKNQRLIEQKVQNNITTRKLWKSIIETETESHPSIELIEVLEPKEQKHQLILSYKADIDPLASFTKTDIIEALLIENDKEHKLGEVQLELSNLREVRLYKTTFKSKRLDENAIIYFRSKQDKASFNKRKNALLKILEQESTICQLADYFEPNAKMKATCYNIEVSDEEFKRYDRKDDHGNKISLNDQQRSAFQKLVNYGPLSLLQGPPGTGKTEFIAAFVHYLVEKQQVNNILLVSQSHEAVNTAAERIRKHCLRLKTPLDVVRFSNREGAVSDGLKDVYSNAIVTEKRELFAAETTYRTTSLSQALGLQPEYLAAVTELELKLFKQIDELIDFTNLQQKNSNKDDEKGLEKSQQELYQTVASSLLNEFDINISEVKLDKLKDTVYHKLQTEYSIRPDETKKALALAKISRDLLDVLATDNVNYDEFFARSRQLVTGTCVGIGQHHIGISDNQYDWVIIDEAARSIASELAIAMQAGKRILLVGDHEQLPPLYTEPHKKALARKLGLVSKDSTDLLQSDFARAFDSLYGKQTGAKLLTQYRMAKPIGELVSNCFYKGELVSGKRNIPDIYSKVPQALSHIVTWLDTASLGKASHHRSDRGSSIYNRAEADEIIALLKEIADNEDFMDGLVSTVKEGEPAIGIICMYAEQKRLIRQKFKEQVWEDNFKSLVKIDTVDSYQGKENRIVILSITRSCPKLSTGFLYLPNRINVALSRAMDRLLIVGASQMWQGMNKGTPLGEVFEFIENQSKQHNKDYQILKVANKQNKGVRK</sequence>
<dbReference type="CDD" id="cd17934">
    <property type="entry name" value="DEXXQc_Upf1-like"/>
    <property type="match status" value="1"/>
</dbReference>
<dbReference type="InterPro" id="IPR047187">
    <property type="entry name" value="SF1_C_Upf1"/>
</dbReference>
<dbReference type="SUPFAM" id="SSF56112">
    <property type="entry name" value="Protein kinase-like (PK-like)"/>
    <property type="match status" value="2"/>
</dbReference>
<dbReference type="InterPro" id="IPR011528">
    <property type="entry name" value="NERD"/>
</dbReference>
<dbReference type="Pfam" id="PF13087">
    <property type="entry name" value="AAA_12"/>
    <property type="match status" value="1"/>
</dbReference>
<dbReference type="SMART" id="SM00487">
    <property type="entry name" value="DEXDc"/>
    <property type="match status" value="1"/>
</dbReference>
<dbReference type="SUPFAM" id="SSF52540">
    <property type="entry name" value="P-loop containing nucleoside triphosphate hydrolases"/>
    <property type="match status" value="1"/>
</dbReference>
<dbReference type="InterPro" id="IPR011009">
    <property type="entry name" value="Kinase-like_dom_sf"/>
</dbReference>
<dbReference type="InterPro" id="IPR045055">
    <property type="entry name" value="DNA2/NAM7-like"/>
</dbReference>
<dbReference type="InterPro" id="IPR027417">
    <property type="entry name" value="P-loop_NTPase"/>
</dbReference>
<reference evidence="2 3" key="1">
    <citation type="journal article" date="2015" name="Genome Announc.">
        <title>Draft Genome Sequences of Marine Isolates of Thalassomonas viridans and Thalassomonas actiniarum.</title>
        <authorList>
            <person name="Olonade I."/>
            <person name="van Zyl L.J."/>
            <person name="Trindade M."/>
        </authorList>
    </citation>
    <scope>NUCLEOTIDE SEQUENCE [LARGE SCALE GENOMIC DNA]</scope>
    <source>
        <strain evidence="2 3">XOM25</strain>
    </source>
</reference>
<dbReference type="RefSeq" id="WP_044839674.1">
    <property type="nucleotide sequence ID" value="NZ_CP059733.1"/>
</dbReference>
<organism evidence="2 3">
    <name type="scientific">Thalassomonas viridans</name>
    <dbReference type="NCBI Taxonomy" id="137584"/>
    <lineage>
        <taxon>Bacteria</taxon>
        <taxon>Pseudomonadati</taxon>
        <taxon>Pseudomonadota</taxon>
        <taxon>Gammaproteobacteria</taxon>
        <taxon>Alteromonadales</taxon>
        <taxon>Colwelliaceae</taxon>
        <taxon>Thalassomonas</taxon>
    </lineage>
</organism>
<dbReference type="KEGG" id="tvd:SG34_021175"/>
<dbReference type="PANTHER" id="PTHR10887:SF495">
    <property type="entry name" value="HELICASE SENATAXIN ISOFORM X1-RELATED"/>
    <property type="match status" value="1"/>
</dbReference>
<feature type="domain" description="Protein kinase" evidence="1">
    <location>
        <begin position="225"/>
        <end position="495"/>
    </location>
</feature>
<accession>A0AAE9Z0N1</accession>
<dbReference type="PANTHER" id="PTHR10887">
    <property type="entry name" value="DNA2/NAM7 HELICASE FAMILY"/>
    <property type="match status" value="1"/>
</dbReference>
<dbReference type="Gene3D" id="3.40.50.300">
    <property type="entry name" value="P-loop containing nucleotide triphosphate hydrolases"/>
    <property type="match status" value="2"/>
</dbReference>
<reference evidence="2 3" key="2">
    <citation type="journal article" date="2022" name="Mar. Drugs">
        <title>Bioassay-Guided Fractionation Leads to the Detection of Cholic Acid Generated by the Rare Thalassomonas sp.</title>
        <authorList>
            <person name="Pheiffer F."/>
            <person name="Schneider Y.K."/>
            <person name="Hansen E.H."/>
            <person name="Andersen J.H."/>
            <person name="Isaksson J."/>
            <person name="Busche T."/>
            <person name="R C."/>
            <person name="Kalinowski J."/>
            <person name="Zyl L.V."/>
            <person name="Trindade M."/>
        </authorList>
    </citation>
    <scope>NUCLEOTIDE SEQUENCE [LARGE SCALE GENOMIC DNA]</scope>
    <source>
        <strain evidence="2 3">XOM25</strain>
    </source>
</reference>
<gene>
    <name evidence="2" type="ORF">SG34_021175</name>
</gene>
<keyword evidence="3" id="KW-1185">Reference proteome</keyword>
<dbReference type="EMBL" id="CP059733">
    <property type="protein sequence ID" value="WDE03864.1"/>
    <property type="molecule type" value="Genomic_DNA"/>
</dbReference>
<dbReference type="GO" id="GO:0004672">
    <property type="term" value="F:protein kinase activity"/>
    <property type="evidence" value="ECO:0007669"/>
    <property type="project" value="InterPro"/>
</dbReference>
<dbReference type="GO" id="GO:0005524">
    <property type="term" value="F:ATP binding"/>
    <property type="evidence" value="ECO:0007669"/>
    <property type="project" value="InterPro"/>
</dbReference>
<dbReference type="CDD" id="cd18808">
    <property type="entry name" value="SF1_C_Upf1"/>
    <property type="match status" value="1"/>
</dbReference>
<dbReference type="InterPro" id="IPR014001">
    <property type="entry name" value="Helicase_ATP-bd"/>
</dbReference>
<dbReference type="PROSITE" id="PS50011">
    <property type="entry name" value="PROTEIN_KINASE_DOM"/>
    <property type="match status" value="1"/>
</dbReference>
<proteinExistence type="predicted"/>
<dbReference type="Proteomes" id="UP000032352">
    <property type="component" value="Chromosome"/>
</dbReference>
<dbReference type="Pfam" id="PF13086">
    <property type="entry name" value="AAA_11"/>
    <property type="match status" value="1"/>
</dbReference>
<dbReference type="GO" id="GO:0004386">
    <property type="term" value="F:helicase activity"/>
    <property type="evidence" value="ECO:0007669"/>
    <property type="project" value="InterPro"/>
</dbReference>